<name>A0A7W8YZ56_9ACTN</name>
<keyword evidence="2 6" id="KW-0812">Transmembrane</keyword>
<sequence length="360" mass="37115">MRRLASRAPSIFQCAAAAAVAWVVAKELLGHPRPFFAPIAVVICIGVALGRRVRRMLEMVVGVGLGIGVGDLIIARIGSGAWQIALVVAFAMAVAVLLDEGPVIALQAGSSAVLVATLLPPSGSGGADRMVDAFVGGFVAMAAVALLPADPVALVHRHGRVVLDELADALEGAAEAIAGRDVALAADALDKARGSQAAVERLRDALQTGRETAVLSPLRWHTRGRLARYQEAGVHIDHALRNTRVLLRRTLAALRDGEPMPGELTAHLHGLAGAARLLGEELAAGAPPEGARRAALAVAAHEDTAPASGGFSTGVVTAQLRSITVDLLVATGLDRDTAMASLPAARGTAEERARDAHRPD</sequence>
<evidence type="ECO:0000313" key="8">
    <source>
        <dbReference type="EMBL" id="MBB5624494.1"/>
    </source>
</evidence>
<evidence type="ECO:0000256" key="4">
    <source>
        <dbReference type="ARBA" id="ARBA00023136"/>
    </source>
</evidence>
<reference evidence="8 9" key="1">
    <citation type="submission" date="2020-08" db="EMBL/GenBank/DDBJ databases">
        <title>Sequencing the genomes of 1000 actinobacteria strains.</title>
        <authorList>
            <person name="Klenk H.-P."/>
        </authorList>
    </citation>
    <scope>NUCLEOTIDE SEQUENCE [LARGE SCALE GENOMIC DNA]</scope>
    <source>
        <strain evidence="8 9">DSM 45790</strain>
    </source>
</reference>
<evidence type="ECO:0000256" key="5">
    <source>
        <dbReference type="SAM" id="MobiDB-lite"/>
    </source>
</evidence>
<evidence type="ECO:0000256" key="1">
    <source>
        <dbReference type="ARBA" id="ARBA00004141"/>
    </source>
</evidence>
<dbReference type="InterPro" id="IPR049453">
    <property type="entry name" value="Memb_transporter_dom"/>
</dbReference>
<keyword evidence="3 6" id="KW-1133">Transmembrane helix</keyword>
<feature type="compositionally biased region" description="Basic and acidic residues" evidence="5">
    <location>
        <begin position="348"/>
        <end position="360"/>
    </location>
</feature>
<feature type="transmembrane region" description="Helical" evidence="6">
    <location>
        <begin position="35"/>
        <end position="50"/>
    </location>
</feature>
<dbReference type="EMBL" id="JACHBR010000001">
    <property type="protein sequence ID" value="MBB5624494.1"/>
    <property type="molecule type" value="Genomic_DNA"/>
</dbReference>
<feature type="region of interest" description="Disordered" evidence="5">
    <location>
        <begin position="341"/>
        <end position="360"/>
    </location>
</feature>
<keyword evidence="4 6" id="KW-0472">Membrane</keyword>
<protein>
    <submittedName>
        <fullName evidence="8">Uncharacterized membrane protein YgaE (UPF0421/DUF939 family)</fullName>
    </submittedName>
</protein>
<evidence type="ECO:0000256" key="6">
    <source>
        <dbReference type="SAM" id="Phobius"/>
    </source>
</evidence>
<comment type="caution">
    <text evidence="8">The sequence shown here is derived from an EMBL/GenBank/DDBJ whole genome shotgun (WGS) entry which is preliminary data.</text>
</comment>
<organism evidence="8 9">
    <name type="scientific">Sphaerisporangium krabiense</name>
    <dbReference type="NCBI Taxonomy" id="763782"/>
    <lineage>
        <taxon>Bacteria</taxon>
        <taxon>Bacillati</taxon>
        <taxon>Actinomycetota</taxon>
        <taxon>Actinomycetes</taxon>
        <taxon>Streptosporangiales</taxon>
        <taxon>Streptosporangiaceae</taxon>
        <taxon>Sphaerisporangium</taxon>
    </lineage>
</organism>
<evidence type="ECO:0000256" key="2">
    <source>
        <dbReference type="ARBA" id="ARBA00022692"/>
    </source>
</evidence>
<evidence type="ECO:0000259" key="7">
    <source>
        <dbReference type="Pfam" id="PF13515"/>
    </source>
</evidence>
<dbReference type="RefSeq" id="WP_239139161.1">
    <property type="nucleotide sequence ID" value="NZ_BOOS01000013.1"/>
</dbReference>
<evidence type="ECO:0000256" key="3">
    <source>
        <dbReference type="ARBA" id="ARBA00022989"/>
    </source>
</evidence>
<evidence type="ECO:0000313" key="9">
    <source>
        <dbReference type="Proteomes" id="UP000588112"/>
    </source>
</evidence>
<feature type="domain" description="Integral membrane bound transporter" evidence="7">
    <location>
        <begin position="21"/>
        <end position="142"/>
    </location>
</feature>
<dbReference type="Proteomes" id="UP000588112">
    <property type="component" value="Unassembled WGS sequence"/>
</dbReference>
<feature type="transmembrane region" description="Helical" evidence="6">
    <location>
        <begin position="133"/>
        <end position="155"/>
    </location>
</feature>
<dbReference type="AlphaFoldDB" id="A0A7W8YZ56"/>
<keyword evidence="9" id="KW-1185">Reference proteome</keyword>
<feature type="transmembrane region" description="Helical" evidence="6">
    <location>
        <begin position="103"/>
        <end position="121"/>
    </location>
</feature>
<gene>
    <name evidence="8" type="ORF">BJ981_000193</name>
</gene>
<feature type="transmembrane region" description="Helical" evidence="6">
    <location>
        <begin position="81"/>
        <end position="98"/>
    </location>
</feature>
<dbReference type="GO" id="GO:0016020">
    <property type="term" value="C:membrane"/>
    <property type="evidence" value="ECO:0007669"/>
    <property type="project" value="UniProtKB-SubCell"/>
</dbReference>
<proteinExistence type="predicted"/>
<dbReference type="Pfam" id="PF13515">
    <property type="entry name" value="FUSC_2"/>
    <property type="match status" value="1"/>
</dbReference>
<comment type="subcellular location">
    <subcellularLocation>
        <location evidence="1">Membrane</location>
        <topology evidence="1">Multi-pass membrane protein</topology>
    </subcellularLocation>
</comment>
<accession>A0A7W8YZ56</accession>